<feature type="compositionally biased region" description="Low complexity" evidence="1">
    <location>
        <begin position="142"/>
        <end position="152"/>
    </location>
</feature>
<sequence>MRFTTVINNVRCIEWGINQTQGALFDLLNQASSWAEPISINSEIYYWVSREKIMQELPLQFRKDDTVYKNLKVLEEKGLIKREKFGNKDLFMLTDKGKTWNEYTDIPPIRQSEKNPSDGFNPEKTRKKIRENSEKNPTDKYININNTKINNPPTSPQGDSQGPEVLVLDHLNTARAKLAEEMGEREPMGFRITKDVKAAIKARLKDFTFDECIRMIDYLVAKWGRDPKMSDYLRPSTLFRPTKFSEYVTMSARWHDQGRPQNINGEWVFSDGSVKQNPLPAVEEVKTWFNRYLSRPNCFDEFDFSIKRNKILYWAVVNTKAKRPLEHQMDRIIAEEIKTLASRDDLRTPKLLKGAA</sequence>
<dbReference type="Gene3D" id="1.10.10.10">
    <property type="entry name" value="Winged helix-like DNA-binding domain superfamily/Winged helix DNA-binding domain"/>
    <property type="match status" value="1"/>
</dbReference>
<dbReference type="GO" id="GO:0006355">
    <property type="term" value="P:regulation of DNA-templated transcription"/>
    <property type="evidence" value="ECO:0007669"/>
    <property type="project" value="UniProtKB-ARBA"/>
</dbReference>
<name>A0A9X3US47_PASMD</name>
<feature type="compositionally biased region" description="Basic and acidic residues" evidence="1">
    <location>
        <begin position="111"/>
        <end position="138"/>
    </location>
</feature>
<dbReference type="Proteomes" id="UP001145481">
    <property type="component" value="Unassembled WGS sequence"/>
</dbReference>
<dbReference type="AlphaFoldDB" id="A0A9X3US47"/>
<feature type="domain" description="Phage conserved hypothetical protein C-terminal" evidence="2">
    <location>
        <begin position="192"/>
        <end position="248"/>
    </location>
</feature>
<dbReference type="InterPro" id="IPR036388">
    <property type="entry name" value="WH-like_DNA-bd_sf"/>
</dbReference>
<dbReference type="SUPFAM" id="SSF46785">
    <property type="entry name" value="Winged helix' DNA-binding domain"/>
    <property type="match status" value="1"/>
</dbReference>
<protein>
    <submittedName>
        <fullName evidence="3">Conserved phage C-terminal domain-containing protein</fullName>
    </submittedName>
</protein>
<dbReference type="CDD" id="cd00090">
    <property type="entry name" value="HTH_ARSR"/>
    <property type="match status" value="1"/>
</dbReference>
<evidence type="ECO:0000256" key="1">
    <source>
        <dbReference type="SAM" id="MobiDB-lite"/>
    </source>
</evidence>
<organism evidence="3 4">
    <name type="scientific">Pasteurella multocida</name>
    <dbReference type="NCBI Taxonomy" id="747"/>
    <lineage>
        <taxon>Bacteria</taxon>
        <taxon>Pseudomonadati</taxon>
        <taxon>Pseudomonadota</taxon>
        <taxon>Gammaproteobacteria</taxon>
        <taxon>Pasteurellales</taxon>
        <taxon>Pasteurellaceae</taxon>
        <taxon>Pasteurella</taxon>
    </lineage>
</organism>
<feature type="region of interest" description="Disordered" evidence="1">
    <location>
        <begin position="104"/>
        <end position="163"/>
    </location>
</feature>
<dbReference type="Pfam" id="PF09524">
    <property type="entry name" value="Phg_2220_C"/>
    <property type="match status" value="1"/>
</dbReference>
<evidence type="ECO:0000313" key="3">
    <source>
        <dbReference type="EMBL" id="MDA5624337.1"/>
    </source>
</evidence>
<evidence type="ECO:0000313" key="4">
    <source>
        <dbReference type="Proteomes" id="UP001145481"/>
    </source>
</evidence>
<evidence type="ECO:0000259" key="2">
    <source>
        <dbReference type="Pfam" id="PF09524"/>
    </source>
</evidence>
<comment type="caution">
    <text evidence="3">The sequence shown here is derived from an EMBL/GenBank/DDBJ whole genome shotgun (WGS) entry which is preliminary data.</text>
</comment>
<dbReference type="RefSeq" id="WP_271343132.1">
    <property type="nucleotide sequence ID" value="NZ_JANJHC010000057.1"/>
</dbReference>
<dbReference type="EMBL" id="JANJHC010000057">
    <property type="protein sequence ID" value="MDA5624337.1"/>
    <property type="molecule type" value="Genomic_DNA"/>
</dbReference>
<proteinExistence type="predicted"/>
<dbReference type="InterPro" id="IPR011741">
    <property type="entry name" value="Phg_2220_C"/>
</dbReference>
<gene>
    <name evidence="3" type="ORF">NM948_12460</name>
</gene>
<accession>A0A9X3US47</accession>
<dbReference type="InterPro" id="IPR011991">
    <property type="entry name" value="ArsR-like_HTH"/>
</dbReference>
<reference evidence="3" key="1">
    <citation type="submission" date="2022-07" db="EMBL/GenBank/DDBJ databases">
        <title>Genome-based characterization of novel serogroup A variants of Pasteurella multocida.</title>
        <authorList>
            <person name="Prajapati A."/>
            <person name="Yogisharadhya R."/>
            <person name="Mohanty N."/>
            <person name="Chanda M."/>
            <person name="Mendem S.K."/>
            <person name="Siddaramappa S."/>
            <person name="Shivachandra S.B."/>
        </authorList>
    </citation>
    <scope>NUCLEOTIDE SEQUENCE</scope>
    <source>
        <strain evidence="3">NIVEDIPm19</strain>
    </source>
</reference>
<dbReference type="InterPro" id="IPR036390">
    <property type="entry name" value="WH_DNA-bd_sf"/>
</dbReference>